<dbReference type="EMBL" id="JAIZAY010000022">
    <property type="protein sequence ID" value="KAJ8020351.1"/>
    <property type="molecule type" value="Genomic_DNA"/>
</dbReference>
<name>A0A9Q0YF51_HOLLE</name>
<evidence type="ECO:0000313" key="2">
    <source>
        <dbReference type="EMBL" id="KAJ8020351.1"/>
    </source>
</evidence>
<evidence type="ECO:0000256" key="1">
    <source>
        <dbReference type="SAM" id="MobiDB-lite"/>
    </source>
</evidence>
<keyword evidence="3" id="KW-1185">Reference proteome</keyword>
<evidence type="ECO:0000313" key="3">
    <source>
        <dbReference type="Proteomes" id="UP001152320"/>
    </source>
</evidence>
<protein>
    <submittedName>
        <fullName evidence="2">Uncharacterized protein</fullName>
    </submittedName>
</protein>
<sequence length="95" mass="11056">MLMSDDASADRLLLLFNQIWDDEAISHVWKNGIIIKLPKKGDLKDCNNWRGITPDTRDKESLWKDTDRKPENGIDEHLRKEQAGFRKGRGTNSYE</sequence>
<organism evidence="2 3">
    <name type="scientific">Holothuria leucospilota</name>
    <name type="common">Black long sea cucumber</name>
    <name type="synonym">Mertensiothuria leucospilota</name>
    <dbReference type="NCBI Taxonomy" id="206669"/>
    <lineage>
        <taxon>Eukaryota</taxon>
        <taxon>Metazoa</taxon>
        <taxon>Echinodermata</taxon>
        <taxon>Eleutherozoa</taxon>
        <taxon>Echinozoa</taxon>
        <taxon>Holothuroidea</taxon>
        <taxon>Aspidochirotacea</taxon>
        <taxon>Aspidochirotida</taxon>
        <taxon>Holothuriidae</taxon>
        <taxon>Holothuria</taxon>
    </lineage>
</organism>
<dbReference type="AlphaFoldDB" id="A0A9Q0YF51"/>
<dbReference type="OrthoDB" id="412793at2759"/>
<feature type="compositionally biased region" description="Basic and acidic residues" evidence="1">
    <location>
        <begin position="56"/>
        <end position="84"/>
    </location>
</feature>
<proteinExistence type="predicted"/>
<dbReference type="Proteomes" id="UP001152320">
    <property type="component" value="Chromosome 22"/>
</dbReference>
<accession>A0A9Q0YF51</accession>
<reference evidence="2" key="1">
    <citation type="submission" date="2021-10" db="EMBL/GenBank/DDBJ databases">
        <title>Tropical sea cucumber genome reveals ecological adaptation and Cuvierian tubules defense mechanism.</title>
        <authorList>
            <person name="Chen T."/>
        </authorList>
    </citation>
    <scope>NUCLEOTIDE SEQUENCE</scope>
    <source>
        <strain evidence="2">Nanhai2018</strain>
        <tissue evidence="2">Muscle</tissue>
    </source>
</reference>
<gene>
    <name evidence="2" type="ORF">HOLleu_39922</name>
</gene>
<comment type="caution">
    <text evidence="2">The sequence shown here is derived from an EMBL/GenBank/DDBJ whole genome shotgun (WGS) entry which is preliminary data.</text>
</comment>
<feature type="region of interest" description="Disordered" evidence="1">
    <location>
        <begin position="56"/>
        <end position="95"/>
    </location>
</feature>